<name>A0A6J5S155_9CAUD</name>
<dbReference type="EMBL" id="LR798454">
    <property type="protein sequence ID" value="CAB5238679.1"/>
    <property type="molecule type" value="Genomic_DNA"/>
</dbReference>
<organism evidence="3">
    <name type="scientific">uncultured Caudovirales phage</name>
    <dbReference type="NCBI Taxonomy" id="2100421"/>
    <lineage>
        <taxon>Viruses</taxon>
        <taxon>Duplodnaviria</taxon>
        <taxon>Heunggongvirae</taxon>
        <taxon>Uroviricota</taxon>
        <taxon>Caudoviricetes</taxon>
        <taxon>Peduoviridae</taxon>
        <taxon>Maltschvirus</taxon>
        <taxon>Maltschvirus maltsch</taxon>
    </lineage>
</organism>
<gene>
    <name evidence="2" type="ORF">UFOVP1066_125</name>
    <name evidence="3" type="ORF">UFOVP1315_212</name>
    <name evidence="4" type="ORF">UFOVP1421_173</name>
    <name evidence="5" type="ORF">UFOVP1525_183</name>
    <name evidence="1" type="ORF">UFOVP909_146</name>
</gene>
<reference evidence="3" key="1">
    <citation type="submission" date="2020-05" db="EMBL/GenBank/DDBJ databases">
        <authorList>
            <person name="Chiriac C."/>
            <person name="Salcher M."/>
            <person name="Ghai R."/>
            <person name="Kavagutti S V."/>
        </authorList>
    </citation>
    <scope>NUCLEOTIDE SEQUENCE</scope>
</reference>
<evidence type="ECO:0000313" key="5">
    <source>
        <dbReference type="EMBL" id="CAB5238679.1"/>
    </source>
</evidence>
<dbReference type="EMBL" id="LR796861">
    <property type="protein sequence ID" value="CAB4170808.1"/>
    <property type="molecule type" value="Genomic_DNA"/>
</dbReference>
<accession>A0A6J5S155</accession>
<proteinExistence type="predicted"/>
<evidence type="ECO:0000313" key="2">
    <source>
        <dbReference type="EMBL" id="CAB4182058.1"/>
    </source>
</evidence>
<evidence type="ECO:0000313" key="3">
    <source>
        <dbReference type="EMBL" id="CAB4198685.1"/>
    </source>
</evidence>
<dbReference type="EMBL" id="LR797375">
    <property type="protein sequence ID" value="CAB4211566.1"/>
    <property type="molecule type" value="Genomic_DNA"/>
</dbReference>
<evidence type="ECO:0000313" key="4">
    <source>
        <dbReference type="EMBL" id="CAB4211566.1"/>
    </source>
</evidence>
<evidence type="ECO:0000313" key="1">
    <source>
        <dbReference type="EMBL" id="CAB4170808.1"/>
    </source>
</evidence>
<dbReference type="EMBL" id="LR797272">
    <property type="protein sequence ID" value="CAB4198685.1"/>
    <property type="molecule type" value="Genomic_DNA"/>
</dbReference>
<sequence length="158" mass="17265">MSYLIVKNLQTSGAVAKQSALRTFTTQTATTVSNTSATYVDTGLSLTLTPLSSSNRFLFFVTVPFSIGCNNAIIGGFRILRNATETYGEGASHGLNINYYHNERTTHQFSYVDSPATTSAITYKVQFYVPTNVGSYDQTMTVCYLNMIATMTIMEIAG</sequence>
<dbReference type="EMBL" id="LR797019">
    <property type="protein sequence ID" value="CAB4182058.1"/>
    <property type="molecule type" value="Genomic_DNA"/>
</dbReference>
<protein>
    <submittedName>
        <fullName evidence="3">Uncharacterized protein</fullName>
    </submittedName>
</protein>